<dbReference type="EMBL" id="CP012333">
    <property type="protein sequence ID" value="AKU97553.1"/>
    <property type="molecule type" value="Genomic_DNA"/>
</dbReference>
<dbReference type="AlphaFoldDB" id="A0A0K1PVJ5"/>
<proteinExistence type="predicted"/>
<evidence type="ECO:0000313" key="1">
    <source>
        <dbReference type="EMBL" id="AKU97553.1"/>
    </source>
</evidence>
<organism evidence="1 2">
    <name type="scientific">Labilithrix luteola</name>
    <dbReference type="NCBI Taxonomy" id="1391654"/>
    <lineage>
        <taxon>Bacteria</taxon>
        <taxon>Pseudomonadati</taxon>
        <taxon>Myxococcota</taxon>
        <taxon>Polyangia</taxon>
        <taxon>Polyangiales</taxon>
        <taxon>Labilitrichaceae</taxon>
        <taxon>Labilithrix</taxon>
    </lineage>
</organism>
<evidence type="ECO:0000313" key="2">
    <source>
        <dbReference type="Proteomes" id="UP000064967"/>
    </source>
</evidence>
<name>A0A0K1PVJ5_9BACT</name>
<dbReference type="KEGG" id="llu:AKJ09_04217"/>
<sequence length="61" mass="6422">MKDGDEFVGGAGAENRRRIVTTGWHKVTNGFANEIGAVAFVNGGVYAVAEKVILRSDDSAP</sequence>
<keyword evidence="2" id="KW-1185">Reference proteome</keyword>
<reference evidence="1 2" key="1">
    <citation type="submission" date="2015-08" db="EMBL/GenBank/DDBJ databases">
        <authorList>
            <person name="Babu N.S."/>
            <person name="Beckwith C.J."/>
            <person name="Beseler K.G."/>
            <person name="Brison A."/>
            <person name="Carone J.V."/>
            <person name="Caskin T.P."/>
            <person name="Diamond M."/>
            <person name="Durham M.E."/>
            <person name="Foxe J.M."/>
            <person name="Go M."/>
            <person name="Henderson B.A."/>
            <person name="Jones I.B."/>
            <person name="McGettigan J.A."/>
            <person name="Micheletti S.J."/>
            <person name="Nasrallah M.E."/>
            <person name="Ortiz D."/>
            <person name="Piller C.R."/>
            <person name="Privatt S.R."/>
            <person name="Schneider S.L."/>
            <person name="Sharp S."/>
            <person name="Smith T.C."/>
            <person name="Stanton J.D."/>
            <person name="Ullery H.E."/>
            <person name="Wilson R.J."/>
            <person name="Serrano M.G."/>
            <person name="Buck G."/>
            <person name="Lee V."/>
            <person name="Wang Y."/>
            <person name="Carvalho R."/>
            <person name="Voegtly L."/>
            <person name="Shi R."/>
            <person name="Duckworth R."/>
            <person name="Johnson A."/>
            <person name="Loviza R."/>
            <person name="Walstead R."/>
            <person name="Shah Z."/>
            <person name="Kiflezghi M."/>
            <person name="Wade K."/>
            <person name="Ball S.L."/>
            <person name="Bradley K.W."/>
            <person name="Asai D.J."/>
            <person name="Bowman C.A."/>
            <person name="Russell D.A."/>
            <person name="Pope W.H."/>
            <person name="Jacobs-Sera D."/>
            <person name="Hendrix R.W."/>
            <person name="Hatfull G.F."/>
        </authorList>
    </citation>
    <scope>NUCLEOTIDE SEQUENCE [LARGE SCALE GENOMIC DNA]</scope>
    <source>
        <strain evidence="1 2">DSM 27648</strain>
    </source>
</reference>
<dbReference type="Proteomes" id="UP000064967">
    <property type="component" value="Chromosome"/>
</dbReference>
<gene>
    <name evidence="1" type="ORF">AKJ09_04217</name>
</gene>
<protein>
    <submittedName>
        <fullName evidence="1">Uncharacterized protein</fullName>
    </submittedName>
</protein>
<accession>A0A0K1PVJ5</accession>